<keyword evidence="3 12" id="KW-0853">WD repeat</keyword>
<dbReference type="Pfam" id="PF00400">
    <property type="entry name" value="WD40"/>
    <property type="match status" value="3"/>
</dbReference>
<keyword evidence="6" id="KW-0969">Cilium</keyword>
<dbReference type="PANTHER" id="PTHR12442">
    <property type="entry name" value="DYNEIN INTERMEDIATE CHAIN"/>
    <property type="match status" value="1"/>
</dbReference>
<evidence type="ECO:0000256" key="4">
    <source>
        <dbReference type="ARBA" id="ARBA00022737"/>
    </source>
</evidence>
<dbReference type="OrthoDB" id="366230at2759"/>
<dbReference type="SUPFAM" id="SSF50978">
    <property type="entry name" value="WD40 repeat-like"/>
    <property type="match status" value="1"/>
</dbReference>
<protein>
    <recommendedName>
        <fullName evidence="10">Dynein axonemal intermediate chain 4</fullName>
    </recommendedName>
    <alternativeName>
        <fullName evidence="11">WD repeat-containing protein 78</fullName>
    </alternativeName>
</protein>
<evidence type="ECO:0000256" key="2">
    <source>
        <dbReference type="ARBA" id="ARBA00022490"/>
    </source>
</evidence>
<dbReference type="GO" id="GO:0005858">
    <property type="term" value="C:axonemal dynein complex"/>
    <property type="evidence" value="ECO:0007669"/>
    <property type="project" value="TreeGrafter"/>
</dbReference>
<gene>
    <name evidence="14" type="ORF">BDK51DRAFT_19632</name>
</gene>
<feature type="compositionally biased region" description="Polar residues" evidence="13">
    <location>
        <begin position="322"/>
        <end position="333"/>
    </location>
</feature>
<dbReference type="SMART" id="SM00320">
    <property type="entry name" value="WD40"/>
    <property type="match status" value="5"/>
</dbReference>
<sequence>MKTPSSRNLPASKSSVYGVHGSQARVRGISHVLLDKNKVVVGGTAPGLPPVLDEDGNDVTPLPMMAQKGGHKGGHAISTMLTDARLQETVADVLNNLESMTAGSWNTSVFGRSGFQSNSSRASGTSTPEDKDDETSSVASADSGDGDDRGINTLSLQGVRSPKQKLMSSAGAGKVLTEHELNELVHLHLIESDTLLLFNLDSISVSSEATEEAAAVKAANTRYKELLAMRPSNENYVDRGMQTFNNALKNKDVQAPGPKVSHAECMTTEWGIYDAYHVSEPGEQTTLGSSDSKEADIDPLPGIDMTPLGSGGVHGGAPAESMGSTLLQGSTANGDVGTAGGGGTTVGAGSRSVFMEETGSESMYQSGGPGTLNQENLRNSLFIMERAIVTNTYEKKLIMFRDIVDAEEQTLNQRRLGEAATRMADMLEEEQAAADAAELQENEEKRPEDALPTLQSLWQYRCELTRGRIVMYMSWNKQNEDILAVAYGESKTPSLWPGLILCWSLKNPERIYRTKSCVTALDFSRTNPNLLACGYLDGRISVFDVRRKDEVPVLDNSDLAGKHRDPVWEVKWVERERVIGDEQSRGETLVSVSTDGRMMQWSIRKGFEYTDLMTLKRVTRQQEGKGEGGSAGGGSGAGSGAAAAIKSSAFIARQAGGLCFDFNPKDSNTYLQYLATYFGHTGPVQRVRWSPFLSGVFLSCSSDWTVRLWHQDNEDCAFKFQSGKDSVSDIAWSPVSSTMFGCVSSDGSMEIWDLQHSVLDPMIPNHAFRGHHKLTSIIFASHTPVVLTGDDDGAVTVHKMMNLKPMENLGPEAQAELLASVLTLKNQAGGGVGGGASVAVPASGSATAPAPVA</sequence>
<evidence type="ECO:0000256" key="10">
    <source>
        <dbReference type="ARBA" id="ARBA00040002"/>
    </source>
</evidence>
<keyword evidence="15" id="KW-1185">Reference proteome</keyword>
<dbReference type="InterPro" id="IPR050687">
    <property type="entry name" value="Dynein_IC"/>
</dbReference>
<dbReference type="GO" id="GO:0120293">
    <property type="term" value="C:dynein axonemal particle"/>
    <property type="evidence" value="ECO:0007669"/>
    <property type="project" value="UniProtKB-SubCell"/>
</dbReference>
<feature type="region of interest" description="Disordered" evidence="13">
    <location>
        <begin position="114"/>
        <end position="165"/>
    </location>
</feature>
<feature type="compositionally biased region" description="Gly residues" evidence="13">
    <location>
        <begin position="337"/>
        <end position="346"/>
    </location>
</feature>
<dbReference type="Proteomes" id="UP000269721">
    <property type="component" value="Unassembled WGS sequence"/>
</dbReference>
<organism evidence="14 15">
    <name type="scientific">Blyttiomyces helicus</name>
    <dbReference type="NCBI Taxonomy" id="388810"/>
    <lineage>
        <taxon>Eukaryota</taxon>
        <taxon>Fungi</taxon>
        <taxon>Fungi incertae sedis</taxon>
        <taxon>Chytridiomycota</taxon>
        <taxon>Chytridiomycota incertae sedis</taxon>
        <taxon>Chytridiomycetes</taxon>
        <taxon>Chytridiomycetes incertae sedis</taxon>
        <taxon>Blyttiomyces</taxon>
    </lineage>
</organism>
<dbReference type="InterPro" id="IPR001680">
    <property type="entry name" value="WD40_rpt"/>
</dbReference>
<evidence type="ECO:0000256" key="3">
    <source>
        <dbReference type="ARBA" id="ARBA00022574"/>
    </source>
</evidence>
<dbReference type="PANTHER" id="PTHR12442:SF12">
    <property type="entry name" value="DYNEIN AXONEMAL INTERMEDIATE CHAIN 4"/>
    <property type="match status" value="1"/>
</dbReference>
<reference evidence="15" key="1">
    <citation type="journal article" date="2018" name="Nat. Microbiol.">
        <title>Leveraging single-cell genomics to expand the fungal tree of life.</title>
        <authorList>
            <person name="Ahrendt S.R."/>
            <person name="Quandt C.A."/>
            <person name="Ciobanu D."/>
            <person name="Clum A."/>
            <person name="Salamov A."/>
            <person name="Andreopoulos B."/>
            <person name="Cheng J.F."/>
            <person name="Woyke T."/>
            <person name="Pelin A."/>
            <person name="Henrissat B."/>
            <person name="Reynolds N.K."/>
            <person name="Benny G.L."/>
            <person name="Smith M.E."/>
            <person name="James T.Y."/>
            <person name="Grigoriev I.V."/>
        </authorList>
    </citation>
    <scope>NUCLEOTIDE SEQUENCE [LARGE SCALE GENOMIC DNA]</scope>
</reference>
<evidence type="ECO:0000256" key="8">
    <source>
        <dbReference type="ARBA" id="ARBA00023273"/>
    </source>
</evidence>
<evidence type="ECO:0000256" key="1">
    <source>
        <dbReference type="ARBA" id="ARBA00004611"/>
    </source>
</evidence>
<keyword evidence="8" id="KW-0966">Cell projection</keyword>
<dbReference type="InterPro" id="IPR036322">
    <property type="entry name" value="WD40_repeat_dom_sf"/>
</dbReference>
<feature type="repeat" description="WD" evidence="12">
    <location>
        <begin position="677"/>
        <end position="719"/>
    </location>
</feature>
<feature type="region of interest" description="Disordered" evidence="13">
    <location>
        <begin position="303"/>
        <end position="347"/>
    </location>
</feature>
<comment type="subcellular location">
    <subcellularLocation>
        <location evidence="1">Cytoplasm</location>
        <location evidence="1">Cytoskeleton</location>
        <location evidence="1">Flagellum axoneme</location>
    </subcellularLocation>
    <subcellularLocation>
        <location evidence="9">Dynein axonemal particle</location>
    </subcellularLocation>
</comment>
<evidence type="ECO:0000256" key="12">
    <source>
        <dbReference type="PROSITE-ProRule" id="PRU00221"/>
    </source>
</evidence>
<dbReference type="EMBL" id="KZ994517">
    <property type="protein sequence ID" value="RKO92733.1"/>
    <property type="molecule type" value="Genomic_DNA"/>
</dbReference>
<dbReference type="PROSITE" id="PS50294">
    <property type="entry name" value="WD_REPEATS_REGION"/>
    <property type="match status" value="1"/>
</dbReference>
<feature type="repeat" description="WD" evidence="12">
    <location>
        <begin position="720"/>
        <end position="755"/>
    </location>
</feature>
<evidence type="ECO:0000256" key="11">
    <source>
        <dbReference type="ARBA" id="ARBA00041557"/>
    </source>
</evidence>
<dbReference type="FunFam" id="2.130.10.10:FF:001248">
    <property type="entry name" value="WD repeat domain 78"/>
    <property type="match status" value="1"/>
</dbReference>
<evidence type="ECO:0000256" key="6">
    <source>
        <dbReference type="ARBA" id="ARBA00023069"/>
    </source>
</evidence>
<keyword evidence="7" id="KW-0206">Cytoskeleton</keyword>
<proteinExistence type="predicted"/>
<evidence type="ECO:0000256" key="13">
    <source>
        <dbReference type="SAM" id="MobiDB-lite"/>
    </source>
</evidence>
<feature type="region of interest" description="Disordered" evidence="13">
    <location>
        <begin position="431"/>
        <end position="450"/>
    </location>
</feature>
<name>A0A4P9WL12_9FUNG</name>
<keyword evidence="4" id="KW-0677">Repeat</keyword>
<dbReference type="InterPro" id="IPR015943">
    <property type="entry name" value="WD40/YVTN_repeat-like_dom_sf"/>
</dbReference>
<evidence type="ECO:0000256" key="5">
    <source>
        <dbReference type="ARBA" id="ARBA00022846"/>
    </source>
</evidence>
<dbReference type="Gene3D" id="2.130.10.10">
    <property type="entry name" value="YVTN repeat-like/Quinoprotein amine dehydrogenase"/>
    <property type="match status" value="2"/>
</dbReference>
<feature type="compositionally biased region" description="Polar residues" evidence="13">
    <location>
        <begin position="114"/>
        <end position="127"/>
    </location>
</feature>
<dbReference type="GO" id="GO:0045503">
    <property type="term" value="F:dynein light chain binding"/>
    <property type="evidence" value="ECO:0007669"/>
    <property type="project" value="TreeGrafter"/>
</dbReference>
<dbReference type="GO" id="GO:0003341">
    <property type="term" value="P:cilium movement"/>
    <property type="evidence" value="ECO:0007669"/>
    <property type="project" value="TreeGrafter"/>
</dbReference>
<keyword evidence="2" id="KW-0963">Cytoplasm</keyword>
<keyword evidence="5" id="KW-0282">Flagellum</keyword>
<dbReference type="AlphaFoldDB" id="A0A4P9WL12"/>
<dbReference type="PROSITE" id="PS50082">
    <property type="entry name" value="WD_REPEATS_2"/>
    <property type="match status" value="2"/>
</dbReference>
<evidence type="ECO:0000313" key="14">
    <source>
        <dbReference type="EMBL" id="RKO92733.1"/>
    </source>
</evidence>
<accession>A0A4P9WL12</accession>
<evidence type="ECO:0000256" key="7">
    <source>
        <dbReference type="ARBA" id="ARBA00023212"/>
    </source>
</evidence>
<evidence type="ECO:0000313" key="15">
    <source>
        <dbReference type="Proteomes" id="UP000269721"/>
    </source>
</evidence>
<dbReference type="GO" id="GO:0045504">
    <property type="term" value="F:dynein heavy chain binding"/>
    <property type="evidence" value="ECO:0007669"/>
    <property type="project" value="TreeGrafter"/>
</dbReference>
<evidence type="ECO:0000256" key="9">
    <source>
        <dbReference type="ARBA" id="ARBA00024190"/>
    </source>
</evidence>